<sequence length="134" mass="15347">MASVPGPDYRSIINSPQFTFLIGPGHSKVTIQSGLAKHVSPRLDGLMNNGHTRESRHRIAVLEDEDVETFTGFCEFAYTGDYTVPPRIFMYRRQHHRPLPLQKHHGQKIHAPFGTTKMIFQRKSPPQSSLMHLW</sequence>
<protein>
    <recommendedName>
        <fullName evidence="3">BTB domain-containing protein</fullName>
    </recommendedName>
</protein>
<gene>
    <name evidence="1" type="ORF">GY632_0876</name>
</gene>
<dbReference type="AlphaFoldDB" id="A0A9P4YKW4"/>
<evidence type="ECO:0000313" key="1">
    <source>
        <dbReference type="EMBL" id="KAF3900278.1"/>
    </source>
</evidence>
<comment type="caution">
    <text evidence="1">The sequence shown here is derived from an EMBL/GenBank/DDBJ whole genome shotgun (WGS) entry which is preliminary data.</text>
</comment>
<evidence type="ECO:0000313" key="2">
    <source>
        <dbReference type="Proteomes" id="UP000749309"/>
    </source>
</evidence>
<accession>A0A9P4YKW4</accession>
<evidence type="ECO:0008006" key="3">
    <source>
        <dbReference type="Google" id="ProtNLM"/>
    </source>
</evidence>
<proteinExistence type="predicted"/>
<name>A0A9P4YKW4_9EURO</name>
<reference evidence="1" key="1">
    <citation type="submission" date="2020-03" db="EMBL/GenBank/DDBJ databases">
        <title>Whole Genome Sequence of Trichophyton interdigitale from India.</title>
        <authorList>
            <person name="Kumar P."/>
        </authorList>
    </citation>
    <scope>NUCLEOTIDE SEQUENCE</scope>
    <source>
        <strain evidence="1">UCMS-IGIB-CI14</strain>
    </source>
</reference>
<dbReference type="Proteomes" id="UP000749309">
    <property type="component" value="Unassembled WGS sequence"/>
</dbReference>
<dbReference type="EMBL" id="JAAQVJ010000016">
    <property type="protein sequence ID" value="KAF3900278.1"/>
    <property type="molecule type" value="Genomic_DNA"/>
</dbReference>
<organism evidence="1 2">
    <name type="scientific">Trichophyton interdigitale</name>
    <dbReference type="NCBI Taxonomy" id="101480"/>
    <lineage>
        <taxon>Eukaryota</taxon>
        <taxon>Fungi</taxon>
        <taxon>Dikarya</taxon>
        <taxon>Ascomycota</taxon>
        <taxon>Pezizomycotina</taxon>
        <taxon>Eurotiomycetes</taxon>
        <taxon>Eurotiomycetidae</taxon>
        <taxon>Onygenales</taxon>
        <taxon>Arthrodermataceae</taxon>
        <taxon>Trichophyton</taxon>
    </lineage>
</organism>